<dbReference type="EMBL" id="WIXE01004656">
    <property type="protein sequence ID" value="KAK5982843.1"/>
    <property type="molecule type" value="Genomic_DNA"/>
</dbReference>
<proteinExistence type="predicted"/>
<organism evidence="2 3">
    <name type="scientific">Trichostrongylus colubriformis</name>
    <name type="common">Black scour worm</name>
    <dbReference type="NCBI Taxonomy" id="6319"/>
    <lineage>
        <taxon>Eukaryota</taxon>
        <taxon>Metazoa</taxon>
        <taxon>Ecdysozoa</taxon>
        <taxon>Nematoda</taxon>
        <taxon>Chromadorea</taxon>
        <taxon>Rhabditida</taxon>
        <taxon>Rhabditina</taxon>
        <taxon>Rhabditomorpha</taxon>
        <taxon>Strongyloidea</taxon>
        <taxon>Trichostrongylidae</taxon>
        <taxon>Trichostrongylus</taxon>
    </lineage>
</organism>
<evidence type="ECO:0000313" key="2">
    <source>
        <dbReference type="EMBL" id="KAK5982843.1"/>
    </source>
</evidence>
<accession>A0AAN8G7T2</accession>
<evidence type="ECO:0000256" key="1">
    <source>
        <dbReference type="SAM" id="MobiDB-lite"/>
    </source>
</evidence>
<keyword evidence="3" id="KW-1185">Reference proteome</keyword>
<dbReference type="AlphaFoldDB" id="A0AAN8G7T2"/>
<feature type="compositionally biased region" description="Low complexity" evidence="1">
    <location>
        <begin position="77"/>
        <end position="98"/>
    </location>
</feature>
<protein>
    <submittedName>
        <fullName evidence="2">Uncharacterized protein</fullName>
    </submittedName>
</protein>
<comment type="caution">
    <text evidence="2">The sequence shown here is derived from an EMBL/GenBank/DDBJ whole genome shotgun (WGS) entry which is preliminary data.</text>
</comment>
<reference evidence="2 3" key="1">
    <citation type="submission" date="2019-10" db="EMBL/GenBank/DDBJ databases">
        <title>Assembly and Annotation for the nematode Trichostrongylus colubriformis.</title>
        <authorList>
            <person name="Martin J."/>
        </authorList>
    </citation>
    <scope>NUCLEOTIDE SEQUENCE [LARGE SCALE GENOMIC DNA]</scope>
    <source>
        <strain evidence="2">G859</strain>
        <tissue evidence="2">Whole worm</tissue>
    </source>
</reference>
<evidence type="ECO:0000313" key="3">
    <source>
        <dbReference type="Proteomes" id="UP001331761"/>
    </source>
</evidence>
<feature type="non-terminal residue" evidence="2">
    <location>
        <position position="105"/>
    </location>
</feature>
<sequence>MAVLGIPYGHATIECDFLDVKLDNSHIAAMQGNPRYLFEFIRNGFDMNALTSNKSPSGIDADMTVSELLTSLIKMGSDSSGEATSMSSSSRSRENSPSAFKITSE</sequence>
<name>A0AAN8G7T2_TRICO</name>
<feature type="region of interest" description="Disordered" evidence="1">
    <location>
        <begin position="76"/>
        <end position="105"/>
    </location>
</feature>
<dbReference type="Proteomes" id="UP001331761">
    <property type="component" value="Unassembled WGS sequence"/>
</dbReference>
<gene>
    <name evidence="2" type="ORF">GCK32_020274</name>
</gene>